<dbReference type="EMBL" id="LVJN01000020">
    <property type="protein sequence ID" value="OSM02266.1"/>
    <property type="molecule type" value="Genomic_DNA"/>
</dbReference>
<evidence type="ECO:0000313" key="2">
    <source>
        <dbReference type="Proteomes" id="UP000194003"/>
    </source>
</evidence>
<name>A0A1Y2K3R0_9PROT</name>
<proteinExistence type="predicted"/>
<comment type="caution">
    <text evidence="1">The sequence shown here is derived from an EMBL/GenBank/DDBJ whole genome shotgun (WGS) entry which is preliminary data.</text>
</comment>
<accession>A0A1Y2K3R0</accession>
<keyword evidence="2" id="KW-1185">Reference proteome</keyword>
<sequence length="296" mass="34010">MALVASDGIGFNDDPEEMFYLFRRYFRDREEFRNEKDFFRFFEHFLYDSRKMGSGLREFVHNLEQRVGETQNDARRQHDLSKERMLSLSDSIDRIEERQNSTNKVLHNYLIYQHLGDVLNSVKLDRFIPVRVYLSDDNEADVRKVSSAIDKLLGAFGFEFSDDFPAEKGSWWKKWFAKSTEVATQPEVTDRLEKIERALELKGLHKPQSEVDKAQAEAIAALTAATKDIPNVAIQAGSILLVKTTDGNSGPCLQVRTLSTKELIYLENNQHLLCKPETVMQSLSHGSSQLELPVTE</sequence>
<dbReference type="AlphaFoldDB" id="A0A1Y2K3R0"/>
<organism evidence="1 2">
    <name type="scientific">Magnetofaba australis IT-1</name>
    <dbReference type="NCBI Taxonomy" id="1434232"/>
    <lineage>
        <taxon>Bacteria</taxon>
        <taxon>Pseudomonadati</taxon>
        <taxon>Pseudomonadota</taxon>
        <taxon>Magnetococcia</taxon>
        <taxon>Magnetococcales</taxon>
        <taxon>Magnetococcaceae</taxon>
        <taxon>Magnetofaba</taxon>
    </lineage>
</organism>
<reference evidence="1 2" key="1">
    <citation type="journal article" date="2016" name="BMC Genomics">
        <title>Combined genomic and structural analyses of a cultured magnetotactic bacterium reveals its niche adaptation to a dynamic environment.</title>
        <authorList>
            <person name="Araujo A.C."/>
            <person name="Morillo V."/>
            <person name="Cypriano J."/>
            <person name="Teixeira L.C."/>
            <person name="Leao P."/>
            <person name="Lyra S."/>
            <person name="Almeida L.G."/>
            <person name="Bazylinski D.A."/>
            <person name="Vasconcellos A.T."/>
            <person name="Abreu F."/>
            <person name="Lins U."/>
        </authorList>
    </citation>
    <scope>NUCLEOTIDE SEQUENCE [LARGE SCALE GENOMIC DNA]</scope>
    <source>
        <strain evidence="1 2">IT-1</strain>
    </source>
</reference>
<dbReference type="Proteomes" id="UP000194003">
    <property type="component" value="Unassembled WGS sequence"/>
</dbReference>
<evidence type="ECO:0000313" key="1">
    <source>
        <dbReference type="EMBL" id="OSM02266.1"/>
    </source>
</evidence>
<protein>
    <submittedName>
        <fullName evidence="1">Putative anti-sigma-factor antagonist</fullName>
    </submittedName>
</protein>
<gene>
    <name evidence="1" type="ORF">MAIT1_02379</name>
</gene>